<dbReference type="AlphaFoldDB" id="A0AA42CER5"/>
<reference evidence="1" key="1">
    <citation type="submission" date="2022-09" db="EMBL/GenBank/DDBJ databases">
        <title>Rhodovastum sp. nov. RN2-1 isolated from soil in Seongnam, South Korea.</title>
        <authorList>
            <person name="Le N.T."/>
        </authorList>
    </citation>
    <scope>NUCLEOTIDE SEQUENCE</scope>
    <source>
        <strain evidence="1">RN2-1</strain>
    </source>
</reference>
<dbReference type="EMBL" id="JAPDNT010000002">
    <property type="protein sequence ID" value="MCW3473881.1"/>
    <property type="molecule type" value="Genomic_DNA"/>
</dbReference>
<dbReference type="RefSeq" id="WP_264712499.1">
    <property type="nucleotide sequence ID" value="NZ_JAPDNT010000002.1"/>
</dbReference>
<sequence length="51" mass="5744">MEPAPAPTRLEAVQTPGGSFYIEQYEVVRITWIDEGANDIQRLLHSRAMDA</sequence>
<accession>A0AA42CER5</accession>
<name>A0AA42CER5_9PROT</name>
<proteinExistence type="predicted"/>
<dbReference type="Proteomes" id="UP001165679">
    <property type="component" value="Unassembled WGS sequence"/>
</dbReference>
<evidence type="ECO:0000313" key="2">
    <source>
        <dbReference type="Proteomes" id="UP001165679"/>
    </source>
</evidence>
<organism evidence="1 2">
    <name type="scientific">Limobrevibacterium gyesilva</name>
    <dbReference type="NCBI Taxonomy" id="2991712"/>
    <lineage>
        <taxon>Bacteria</taxon>
        <taxon>Pseudomonadati</taxon>
        <taxon>Pseudomonadota</taxon>
        <taxon>Alphaproteobacteria</taxon>
        <taxon>Acetobacterales</taxon>
        <taxon>Acetobacteraceae</taxon>
        <taxon>Limobrevibacterium</taxon>
    </lineage>
</organism>
<reference evidence="1" key="2">
    <citation type="submission" date="2022-10" db="EMBL/GenBank/DDBJ databases">
        <authorList>
            <person name="Trinh H.N."/>
        </authorList>
    </citation>
    <scope>NUCLEOTIDE SEQUENCE</scope>
    <source>
        <strain evidence="1">RN2-1</strain>
    </source>
</reference>
<protein>
    <submittedName>
        <fullName evidence="1">Uncharacterized protein</fullName>
    </submittedName>
</protein>
<keyword evidence="2" id="KW-1185">Reference proteome</keyword>
<comment type="caution">
    <text evidence="1">The sequence shown here is derived from an EMBL/GenBank/DDBJ whole genome shotgun (WGS) entry which is preliminary data.</text>
</comment>
<evidence type="ECO:0000313" key="1">
    <source>
        <dbReference type="EMBL" id="MCW3473881.1"/>
    </source>
</evidence>
<gene>
    <name evidence="1" type="ORF">OL599_04760</name>
</gene>